<keyword evidence="2" id="KW-1185">Reference proteome</keyword>
<reference evidence="1 2" key="1">
    <citation type="journal article" date="2015" name="Proc. Natl. Acad. Sci. U.S.A.">
        <title>The resurrection genome of Boea hygrometrica: A blueprint for survival of dehydration.</title>
        <authorList>
            <person name="Xiao L."/>
            <person name="Yang G."/>
            <person name="Zhang L."/>
            <person name="Yang X."/>
            <person name="Zhao S."/>
            <person name="Ji Z."/>
            <person name="Zhou Q."/>
            <person name="Hu M."/>
            <person name="Wang Y."/>
            <person name="Chen M."/>
            <person name="Xu Y."/>
            <person name="Jin H."/>
            <person name="Xiao X."/>
            <person name="Hu G."/>
            <person name="Bao F."/>
            <person name="Hu Y."/>
            <person name="Wan P."/>
            <person name="Li L."/>
            <person name="Deng X."/>
            <person name="Kuang T."/>
            <person name="Xiang C."/>
            <person name="Zhu J.K."/>
            <person name="Oliver M.J."/>
            <person name="He Y."/>
        </authorList>
    </citation>
    <scope>NUCLEOTIDE SEQUENCE [LARGE SCALE GENOMIC DNA]</scope>
    <source>
        <strain evidence="2">cv. XS01</strain>
    </source>
</reference>
<evidence type="ECO:0000313" key="2">
    <source>
        <dbReference type="Proteomes" id="UP000250235"/>
    </source>
</evidence>
<name>A0A2Z7CET4_9LAMI</name>
<protein>
    <submittedName>
        <fullName evidence="1">Alpha-xylosidase 1-like</fullName>
    </submittedName>
</protein>
<sequence length="129" mass="14399">MLTNTCRPLTRTRYTTRSLYAKPDLSSERVIDPAANTSVAQCDTCLRHTLALPDLSIQRSPATVPLTSVDVWKSQNASASLPRHSRPSRPHQTTPYHLILAAKHANTQGTRFLSKSNQFDPNSQPDFTR</sequence>
<dbReference type="AlphaFoldDB" id="A0A2Z7CET4"/>
<dbReference type="EMBL" id="KQ997028">
    <property type="protein sequence ID" value="KZV44377.1"/>
    <property type="molecule type" value="Genomic_DNA"/>
</dbReference>
<evidence type="ECO:0000313" key="1">
    <source>
        <dbReference type="EMBL" id="KZV44377.1"/>
    </source>
</evidence>
<gene>
    <name evidence="1" type="ORF">F511_18073</name>
</gene>
<proteinExistence type="predicted"/>
<dbReference type="Proteomes" id="UP000250235">
    <property type="component" value="Unassembled WGS sequence"/>
</dbReference>
<organism evidence="1 2">
    <name type="scientific">Dorcoceras hygrometricum</name>
    <dbReference type="NCBI Taxonomy" id="472368"/>
    <lineage>
        <taxon>Eukaryota</taxon>
        <taxon>Viridiplantae</taxon>
        <taxon>Streptophyta</taxon>
        <taxon>Embryophyta</taxon>
        <taxon>Tracheophyta</taxon>
        <taxon>Spermatophyta</taxon>
        <taxon>Magnoliopsida</taxon>
        <taxon>eudicotyledons</taxon>
        <taxon>Gunneridae</taxon>
        <taxon>Pentapetalae</taxon>
        <taxon>asterids</taxon>
        <taxon>lamiids</taxon>
        <taxon>Lamiales</taxon>
        <taxon>Gesneriaceae</taxon>
        <taxon>Didymocarpoideae</taxon>
        <taxon>Trichosporeae</taxon>
        <taxon>Loxocarpinae</taxon>
        <taxon>Dorcoceras</taxon>
    </lineage>
</organism>
<accession>A0A2Z7CET4</accession>